<comment type="subcellular location">
    <subcellularLocation>
        <location evidence="3">Mitochondrion membrane</location>
    </subcellularLocation>
    <subcellularLocation>
        <location evidence="2">Peroxisome</location>
    </subcellularLocation>
</comment>
<feature type="domain" description="Acyl-CoA oxidase/dehydrogenase middle" evidence="24">
    <location>
        <begin position="481"/>
        <end position="563"/>
    </location>
</feature>
<evidence type="ECO:0000259" key="25">
    <source>
        <dbReference type="Pfam" id="PF02771"/>
    </source>
</evidence>
<dbReference type="Ensembl" id="ENSLCAT00010018514.1">
    <property type="protein sequence ID" value="ENSLCAP00010018115.1"/>
    <property type="gene ID" value="ENSLCAG00010008341.1"/>
</dbReference>
<keyword evidence="10" id="KW-0560">Oxidoreductase</keyword>
<dbReference type="InterPro" id="IPR002575">
    <property type="entry name" value="Aminoglycoside_PTrfase"/>
</dbReference>
<evidence type="ECO:0000256" key="21">
    <source>
        <dbReference type="ARBA" id="ARBA00049140"/>
    </source>
</evidence>
<dbReference type="PANTHER" id="PTHR48083:SF13">
    <property type="entry name" value="ACYL-COA DEHYDROGENASE FAMILY MEMBER 11"/>
    <property type="match status" value="1"/>
</dbReference>
<reference evidence="27" key="1">
    <citation type="submission" date="2015-09" db="EMBL/GenBank/DDBJ databases">
        <authorList>
            <person name="Sai Rama Sridatta P."/>
        </authorList>
    </citation>
    <scope>NUCLEOTIDE SEQUENCE [LARGE SCALE GENOMIC DNA]</scope>
</reference>
<evidence type="ECO:0000256" key="5">
    <source>
        <dbReference type="ARBA" id="ARBA00009347"/>
    </source>
</evidence>
<feature type="domain" description="Acyl-CoA dehydrogenase/oxidase C-terminal" evidence="22">
    <location>
        <begin position="575"/>
        <end position="722"/>
    </location>
</feature>
<dbReference type="SUPFAM" id="SSF56645">
    <property type="entry name" value="Acyl-CoA dehydrogenase NM domain-like"/>
    <property type="match status" value="1"/>
</dbReference>
<dbReference type="InterPro" id="IPR041726">
    <property type="entry name" value="ACAD10_11_N"/>
</dbReference>
<evidence type="ECO:0000256" key="9">
    <source>
        <dbReference type="ARBA" id="ARBA00022832"/>
    </source>
</evidence>
<evidence type="ECO:0000313" key="27">
    <source>
        <dbReference type="Proteomes" id="UP000314980"/>
    </source>
</evidence>
<evidence type="ECO:0000256" key="18">
    <source>
        <dbReference type="ARBA" id="ARBA00048086"/>
    </source>
</evidence>
<reference evidence="26" key="3">
    <citation type="submission" date="2025-09" db="UniProtKB">
        <authorList>
            <consortium name="Ensembl"/>
        </authorList>
    </citation>
    <scope>IDENTIFICATION</scope>
</reference>
<evidence type="ECO:0000256" key="8">
    <source>
        <dbReference type="ARBA" id="ARBA00022827"/>
    </source>
</evidence>
<dbReference type="AlphaFoldDB" id="A0A4W6D0C8"/>
<evidence type="ECO:0000256" key="1">
    <source>
        <dbReference type="ARBA" id="ARBA00001974"/>
    </source>
</evidence>
<dbReference type="Gene3D" id="1.20.140.10">
    <property type="entry name" value="Butyryl-CoA Dehydrogenase, subunit A, domain 3"/>
    <property type="match status" value="1"/>
</dbReference>
<evidence type="ECO:0000256" key="10">
    <source>
        <dbReference type="ARBA" id="ARBA00023002"/>
    </source>
</evidence>
<keyword evidence="12" id="KW-0472">Membrane</keyword>
<organism evidence="26 27">
    <name type="scientific">Lates calcarifer</name>
    <name type="common">Barramundi</name>
    <name type="synonym">Holocentrus calcarifer</name>
    <dbReference type="NCBI Taxonomy" id="8187"/>
    <lineage>
        <taxon>Eukaryota</taxon>
        <taxon>Metazoa</taxon>
        <taxon>Chordata</taxon>
        <taxon>Craniata</taxon>
        <taxon>Vertebrata</taxon>
        <taxon>Euteleostomi</taxon>
        <taxon>Actinopterygii</taxon>
        <taxon>Neopterygii</taxon>
        <taxon>Teleostei</taxon>
        <taxon>Neoteleostei</taxon>
        <taxon>Acanthomorphata</taxon>
        <taxon>Carangaria</taxon>
        <taxon>Carangaria incertae sedis</taxon>
        <taxon>Centropomidae</taxon>
        <taxon>Lates</taxon>
    </lineage>
</organism>
<evidence type="ECO:0000256" key="7">
    <source>
        <dbReference type="ARBA" id="ARBA00022630"/>
    </source>
</evidence>
<dbReference type="InterPro" id="IPR050741">
    <property type="entry name" value="Acyl-CoA_dehydrogenase"/>
</dbReference>
<gene>
    <name evidence="26" type="primary">ACAD11</name>
    <name evidence="26" type="synonym">acad11</name>
</gene>
<evidence type="ECO:0000256" key="3">
    <source>
        <dbReference type="ARBA" id="ARBA00004325"/>
    </source>
</evidence>
<dbReference type="Gene3D" id="1.10.540.10">
    <property type="entry name" value="Acyl-CoA dehydrogenase/oxidase, N-terminal domain"/>
    <property type="match status" value="1"/>
</dbReference>
<comment type="cofactor">
    <cofactor evidence="1">
        <name>FAD</name>
        <dbReference type="ChEBI" id="CHEBI:57692"/>
    </cofactor>
</comment>
<evidence type="ECO:0000256" key="12">
    <source>
        <dbReference type="ARBA" id="ARBA00023136"/>
    </source>
</evidence>
<evidence type="ECO:0000313" key="26">
    <source>
        <dbReference type="Ensembl" id="ENSLCAP00010018115.1"/>
    </source>
</evidence>
<comment type="function">
    <text evidence="15">Acyl-CoA dehydrogenase, that exhibits maximal activity towards saturated C22-CoA. Probably participates in beta-oxydation and energy production but could also play a role in the metabolism of specific fatty acids to control fatty acids composition of cellular lipids in brain.</text>
</comment>
<evidence type="ECO:0000256" key="13">
    <source>
        <dbReference type="ARBA" id="ARBA00023140"/>
    </source>
</evidence>
<evidence type="ECO:0000256" key="11">
    <source>
        <dbReference type="ARBA" id="ARBA00023098"/>
    </source>
</evidence>
<accession>A0A4W6D0C8</accession>
<dbReference type="PANTHER" id="PTHR48083">
    <property type="entry name" value="MEDIUM-CHAIN SPECIFIC ACYL-COA DEHYDROGENASE, MITOCHONDRIAL-RELATED"/>
    <property type="match status" value="1"/>
</dbReference>
<keyword evidence="7" id="KW-0285">Flavoprotein</keyword>
<dbReference type="Pfam" id="PF02770">
    <property type="entry name" value="Acyl-CoA_dh_M"/>
    <property type="match status" value="1"/>
</dbReference>
<proteinExistence type="inferred from homology"/>
<comment type="catalytic activity">
    <reaction evidence="20">
        <text>hexacosanoyl-CoA + oxidized [electron-transfer flavoprotein] + H(+) = (2E)-hexacosenoyl-CoA + reduced [electron-transfer flavoprotein]</text>
        <dbReference type="Rhea" id="RHEA:48216"/>
        <dbReference type="Rhea" id="RHEA-COMP:10685"/>
        <dbReference type="Rhea" id="RHEA-COMP:10686"/>
        <dbReference type="ChEBI" id="CHEBI:15378"/>
        <dbReference type="ChEBI" id="CHEBI:57692"/>
        <dbReference type="ChEBI" id="CHEBI:58307"/>
        <dbReference type="ChEBI" id="CHEBI:64868"/>
        <dbReference type="ChEBI" id="CHEBI:74281"/>
    </reaction>
    <physiologicalReaction direction="left-to-right" evidence="20">
        <dbReference type="Rhea" id="RHEA:48217"/>
    </physiologicalReaction>
</comment>
<dbReference type="GeneTree" id="ENSGT00940000160993"/>
<comment type="catalytic activity">
    <reaction evidence="19">
        <text>tricosanoyl-CoA + oxidized [electron-transfer flavoprotein] + H(+) = (2E)-tricosenoyl-CoA + reduced [electron-transfer flavoprotein]</text>
        <dbReference type="Rhea" id="RHEA:48220"/>
        <dbReference type="Rhea" id="RHEA-COMP:10685"/>
        <dbReference type="Rhea" id="RHEA-COMP:10686"/>
        <dbReference type="ChEBI" id="CHEBI:15378"/>
        <dbReference type="ChEBI" id="CHEBI:57692"/>
        <dbReference type="ChEBI" id="CHEBI:58307"/>
        <dbReference type="ChEBI" id="CHEBI:90118"/>
        <dbReference type="ChEBI" id="CHEBI:90119"/>
    </reaction>
    <physiologicalReaction direction="left-to-right" evidence="19">
        <dbReference type="Rhea" id="RHEA:48221"/>
    </physiologicalReaction>
</comment>
<evidence type="ECO:0000256" key="14">
    <source>
        <dbReference type="ARBA" id="ARBA00040622"/>
    </source>
</evidence>
<comment type="catalytic activity">
    <reaction evidence="16">
        <text>a 2,3-saturated acyl-CoA + oxidized [electron-transfer flavoprotein] + H(+) = a (2E)-enoyl-CoA + reduced [electron-transfer flavoprotein]</text>
        <dbReference type="Rhea" id="RHEA:44704"/>
        <dbReference type="Rhea" id="RHEA-COMP:10685"/>
        <dbReference type="Rhea" id="RHEA-COMP:10686"/>
        <dbReference type="ChEBI" id="CHEBI:15378"/>
        <dbReference type="ChEBI" id="CHEBI:57692"/>
        <dbReference type="ChEBI" id="CHEBI:58307"/>
        <dbReference type="ChEBI" id="CHEBI:58856"/>
        <dbReference type="ChEBI" id="CHEBI:65111"/>
    </reaction>
    <physiologicalReaction direction="left-to-right" evidence="16">
        <dbReference type="Rhea" id="RHEA:44705"/>
    </physiologicalReaction>
</comment>
<dbReference type="Proteomes" id="UP000314980">
    <property type="component" value="Unassembled WGS sequence"/>
</dbReference>
<dbReference type="GO" id="GO:0003995">
    <property type="term" value="F:acyl-CoA dehydrogenase activity"/>
    <property type="evidence" value="ECO:0007669"/>
    <property type="project" value="TreeGrafter"/>
</dbReference>
<dbReference type="CDD" id="cd05154">
    <property type="entry name" value="ACAD10_11_N-like"/>
    <property type="match status" value="1"/>
</dbReference>
<keyword evidence="9" id="KW-0276">Fatty acid metabolism</keyword>
<dbReference type="InterPro" id="IPR036250">
    <property type="entry name" value="AcylCo_DH-like_C"/>
</dbReference>
<sequence>MLTTPVRQQHKFDVGRLQRYLSVKLSSETLTVRQYSAGQSNPTFLIQTPTRSYVLRKKPPGELLPGAHKVDREYLVQKALFAAGFPVPQPLLHCTDVEVIGTEFYLMEHVKGRIFRDLRLPGVSPAERAALYVAAVEVLAKLHSLDLASLNLEGYGRGPGYCKRQVSTWTKQYTAAAHRDIPAMNELSDWLIKNLPANDNGVTLVHGDFRLDNLIFHPTEARVMAVLDWELSTTGQPLADLAYFLMPHYWPRGLNVVSTMGSLKGIEAGIPTVGDLISIYCRCRGIPAALPQLNFYLALSVFKMAGIAQGIYARHLLGNASAPNAAQFSQCVEPLAKVALQLVRRSLTGPAAAEEHSLFLQTAEGQAVLQQVKDFMRQCVLPAQEVSAKYTLYNNNNVYLCVQVKAREAGLWNLFLPAVSGLSQLDYAYIAEETGRCFFAPEVFNCQAPDTGNMEVLHMFGSEEQKKKWLEPLLRGEIRSCFCMTEPDVASSDATNMECTLHRDEDSYVINGKKWWSSGMHGQHSMILVPMDTPGVKLVRPLTVFGQDDAIHGGHFEVHFENVRVPVSNIILGEGRGFEIAQGRLGPGRLHHCMRAVGLAELALELLCQRAATRRTFGKKLYQHEVVAHWVAECRLMIEQTRLLTLHAAHALDTVGSRAARKQIAMIKVAAARMACKVVDCAIQVYGGAGVSQDFPLAQMYSYVRTLRIADGPDEVHLSSIALLELRDQLKKAQAKL</sequence>
<comment type="catalytic activity">
    <reaction evidence="18">
        <text>tetracosanoyl-CoA + oxidized [electron-transfer flavoprotein] + H(+) = (2E)-tetracosenoyl-CoA + reduced [electron-transfer flavoprotein]</text>
        <dbReference type="Rhea" id="RHEA:47232"/>
        <dbReference type="Rhea" id="RHEA-COMP:10685"/>
        <dbReference type="Rhea" id="RHEA-COMP:10686"/>
        <dbReference type="ChEBI" id="CHEBI:15378"/>
        <dbReference type="ChEBI" id="CHEBI:57692"/>
        <dbReference type="ChEBI" id="CHEBI:58307"/>
        <dbReference type="ChEBI" id="CHEBI:65052"/>
        <dbReference type="ChEBI" id="CHEBI:74693"/>
    </reaction>
    <physiologicalReaction direction="left-to-right" evidence="18">
        <dbReference type="Rhea" id="RHEA:47233"/>
    </physiologicalReaction>
</comment>
<evidence type="ECO:0000256" key="4">
    <source>
        <dbReference type="ARBA" id="ARBA00005005"/>
    </source>
</evidence>
<dbReference type="GO" id="GO:0005777">
    <property type="term" value="C:peroxisome"/>
    <property type="evidence" value="ECO:0007669"/>
    <property type="project" value="UniProtKB-SubCell"/>
</dbReference>
<dbReference type="GO" id="GO:0031966">
    <property type="term" value="C:mitochondrial membrane"/>
    <property type="evidence" value="ECO:0007669"/>
    <property type="project" value="UniProtKB-SubCell"/>
</dbReference>
<dbReference type="InterPro" id="IPR009075">
    <property type="entry name" value="AcylCo_DH/oxidase_C"/>
</dbReference>
<evidence type="ECO:0000256" key="15">
    <source>
        <dbReference type="ARBA" id="ARBA00046026"/>
    </source>
</evidence>
<evidence type="ECO:0000259" key="23">
    <source>
        <dbReference type="Pfam" id="PF01636"/>
    </source>
</evidence>
<dbReference type="SUPFAM" id="SSF56112">
    <property type="entry name" value="Protein kinase-like (PK-like)"/>
    <property type="match status" value="1"/>
</dbReference>
<feature type="domain" description="Acyl-CoA dehydrogenase/oxidase N-terminal" evidence="25">
    <location>
        <begin position="362"/>
        <end position="477"/>
    </location>
</feature>
<reference evidence="26" key="2">
    <citation type="submission" date="2025-08" db="UniProtKB">
        <authorList>
            <consortium name="Ensembl"/>
        </authorList>
    </citation>
    <scope>IDENTIFICATION</scope>
</reference>
<evidence type="ECO:0000259" key="22">
    <source>
        <dbReference type="Pfam" id="PF00441"/>
    </source>
</evidence>
<dbReference type="InterPro" id="IPR009100">
    <property type="entry name" value="AcylCoA_DH/oxidase_NM_dom_sf"/>
</dbReference>
<evidence type="ECO:0000256" key="2">
    <source>
        <dbReference type="ARBA" id="ARBA00004275"/>
    </source>
</evidence>
<dbReference type="Gene3D" id="2.40.110.10">
    <property type="entry name" value="Butyryl-CoA Dehydrogenase, subunit A, domain 2"/>
    <property type="match status" value="1"/>
</dbReference>
<evidence type="ECO:0000256" key="20">
    <source>
        <dbReference type="ARBA" id="ARBA00048399"/>
    </source>
</evidence>
<keyword evidence="13" id="KW-0576">Peroxisome</keyword>
<dbReference type="InterPro" id="IPR037069">
    <property type="entry name" value="AcylCoA_DH/ox_N_sf"/>
</dbReference>
<evidence type="ECO:0000256" key="19">
    <source>
        <dbReference type="ARBA" id="ARBA00048395"/>
    </source>
</evidence>
<feature type="domain" description="Aminoglycoside phosphotransferase" evidence="23">
    <location>
        <begin position="31"/>
        <end position="251"/>
    </location>
</feature>
<dbReference type="Pfam" id="PF00441">
    <property type="entry name" value="Acyl-CoA_dh_1"/>
    <property type="match status" value="1"/>
</dbReference>
<dbReference type="InterPro" id="IPR046373">
    <property type="entry name" value="Acyl-CoA_Oxase/DH_mid-dom_sf"/>
</dbReference>
<keyword evidence="27" id="KW-1185">Reference proteome</keyword>
<dbReference type="SUPFAM" id="SSF47203">
    <property type="entry name" value="Acyl-CoA dehydrogenase C-terminal domain-like"/>
    <property type="match status" value="1"/>
</dbReference>
<dbReference type="Gene3D" id="3.30.200.20">
    <property type="entry name" value="Phosphorylase Kinase, domain 1"/>
    <property type="match status" value="1"/>
</dbReference>
<comment type="similarity">
    <text evidence="5">Belongs to the acyl-CoA dehydrogenase family.</text>
</comment>
<dbReference type="Pfam" id="PF01636">
    <property type="entry name" value="APH"/>
    <property type="match status" value="1"/>
</dbReference>
<dbReference type="GO" id="GO:0050660">
    <property type="term" value="F:flavin adenine dinucleotide binding"/>
    <property type="evidence" value="ECO:0007669"/>
    <property type="project" value="InterPro"/>
</dbReference>
<dbReference type="Gene3D" id="3.90.1200.10">
    <property type="match status" value="1"/>
</dbReference>
<comment type="catalytic activity">
    <reaction evidence="17">
        <text>docosanoyl-CoA + oxidized [electron-transfer flavoprotein] + H(+) = (2E)-docosenoyl-CoA + reduced [electron-transfer flavoprotein]</text>
        <dbReference type="Rhea" id="RHEA:47228"/>
        <dbReference type="Rhea" id="RHEA-COMP:10685"/>
        <dbReference type="Rhea" id="RHEA-COMP:10686"/>
        <dbReference type="ChEBI" id="CHEBI:15378"/>
        <dbReference type="ChEBI" id="CHEBI:57692"/>
        <dbReference type="ChEBI" id="CHEBI:58307"/>
        <dbReference type="ChEBI" id="CHEBI:65059"/>
        <dbReference type="ChEBI" id="CHEBI:74692"/>
    </reaction>
    <physiologicalReaction direction="left-to-right" evidence="17">
        <dbReference type="Rhea" id="RHEA:47229"/>
    </physiologicalReaction>
</comment>
<dbReference type="InterPro" id="IPR011009">
    <property type="entry name" value="Kinase-like_dom_sf"/>
</dbReference>
<dbReference type="InterPro" id="IPR013786">
    <property type="entry name" value="AcylCoA_DH/ox_N"/>
</dbReference>
<comment type="catalytic activity">
    <reaction evidence="21">
        <text>eicosanoyl-CoA + oxidized [electron-transfer flavoprotein] + H(+) = (2E)-eicosenoyl-CoA + reduced [electron-transfer flavoprotein]</text>
        <dbReference type="Rhea" id="RHEA:47236"/>
        <dbReference type="Rhea" id="RHEA-COMP:10685"/>
        <dbReference type="Rhea" id="RHEA-COMP:10686"/>
        <dbReference type="ChEBI" id="CHEBI:15378"/>
        <dbReference type="ChEBI" id="CHEBI:57380"/>
        <dbReference type="ChEBI" id="CHEBI:57692"/>
        <dbReference type="ChEBI" id="CHEBI:58307"/>
        <dbReference type="ChEBI" id="CHEBI:74691"/>
    </reaction>
    <physiologicalReaction direction="left-to-right" evidence="21">
        <dbReference type="Rhea" id="RHEA:47237"/>
    </physiologicalReaction>
</comment>
<dbReference type="Pfam" id="PF02771">
    <property type="entry name" value="Acyl-CoA_dh_N"/>
    <property type="match status" value="1"/>
</dbReference>
<evidence type="ECO:0000256" key="16">
    <source>
        <dbReference type="ARBA" id="ARBA00047443"/>
    </source>
</evidence>
<comment type="subunit">
    <text evidence="6">Homodimer.</text>
</comment>
<keyword evidence="8" id="KW-0274">FAD</keyword>
<evidence type="ECO:0000256" key="17">
    <source>
        <dbReference type="ARBA" id="ARBA00048020"/>
    </source>
</evidence>
<comment type="pathway">
    <text evidence="4">Lipid metabolism; fatty acid beta-oxidation.</text>
</comment>
<evidence type="ECO:0000259" key="24">
    <source>
        <dbReference type="Pfam" id="PF02770"/>
    </source>
</evidence>
<keyword evidence="11" id="KW-0443">Lipid metabolism</keyword>
<dbReference type="GO" id="GO:0033539">
    <property type="term" value="P:fatty acid beta-oxidation using acyl-CoA dehydrogenase"/>
    <property type="evidence" value="ECO:0007669"/>
    <property type="project" value="TreeGrafter"/>
</dbReference>
<name>A0A4W6D0C8_LATCA</name>
<evidence type="ECO:0000256" key="6">
    <source>
        <dbReference type="ARBA" id="ARBA00011738"/>
    </source>
</evidence>
<dbReference type="InterPro" id="IPR006091">
    <property type="entry name" value="Acyl-CoA_Oxase/DH_mid-dom"/>
</dbReference>
<protein>
    <recommendedName>
        <fullName evidence="14">Acyl-CoA dehydrogenase family member 11</fullName>
    </recommendedName>
</protein>